<feature type="region of interest" description="Disordered" evidence="1">
    <location>
        <begin position="94"/>
        <end position="113"/>
    </location>
</feature>
<protein>
    <recommendedName>
        <fullName evidence="4">Cytoplasmic protein</fullName>
    </recommendedName>
</protein>
<evidence type="ECO:0000313" key="2">
    <source>
        <dbReference type="EMBL" id="SDL32661.1"/>
    </source>
</evidence>
<dbReference type="RefSeq" id="WP_093249648.1">
    <property type="nucleotide sequence ID" value="NZ_FNGP01000002.1"/>
</dbReference>
<dbReference type="EMBL" id="FNGP01000002">
    <property type="protein sequence ID" value="SDL32661.1"/>
    <property type="molecule type" value="Genomic_DNA"/>
</dbReference>
<dbReference type="Proteomes" id="UP000199475">
    <property type="component" value="Unassembled WGS sequence"/>
</dbReference>
<dbReference type="AlphaFoldDB" id="A0A1G9J5L9"/>
<gene>
    <name evidence="2" type="ORF">SAMN04488242_1040</name>
</gene>
<sequence>MNDPIATNPSLYRLLFENERVRVLEYLDEPGDSTQPHSHPDSVMVTLSSFRRRLRSGDREVDVALPAFEARWLDAQQHAGTNIGSTATHTIFVELKEPADGDTSSHRLGPSTS</sequence>
<feature type="compositionally biased region" description="Basic and acidic residues" evidence="1">
    <location>
        <begin position="94"/>
        <end position="105"/>
    </location>
</feature>
<name>A0A1G9J5L9_9ACTN</name>
<dbReference type="InterPro" id="IPR014710">
    <property type="entry name" value="RmlC-like_jellyroll"/>
</dbReference>
<organism evidence="2 3">
    <name type="scientific">Tessaracoccus oleiagri</name>
    <dbReference type="NCBI Taxonomy" id="686624"/>
    <lineage>
        <taxon>Bacteria</taxon>
        <taxon>Bacillati</taxon>
        <taxon>Actinomycetota</taxon>
        <taxon>Actinomycetes</taxon>
        <taxon>Propionibacteriales</taxon>
        <taxon>Propionibacteriaceae</taxon>
        <taxon>Tessaracoccus</taxon>
    </lineage>
</organism>
<dbReference type="OrthoDB" id="7060081at2"/>
<evidence type="ECO:0000313" key="3">
    <source>
        <dbReference type="Proteomes" id="UP000199475"/>
    </source>
</evidence>
<dbReference type="STRING" id="686624.SAMN04488242_1040"/>
<evidence type="ECO:0000256" key="1">
    <source>
        <dbReference type="SAM" id="MobiDB-lite"/>
    </source>
</evidence>
<accession>A0A1G9J5L9</accession>
<dbReference type="Gene3D" id="2.60.120.10">
    <property type="entry name" value="Jelly Rolls"/>
    <property type="match status" value="1"/>
</dbReference>
<reference evidence="2 3" key="1">
    <citation type="submission" date="2016-10" db="EMBL/GenBank/DDBJ databases">
        <authorList>
            <person name="de Groot N.N."/>
        </authorList>
    </citation>
    <scope>NUCLEOTIDE SEQUENCE [LARGE SCALE GENOMIC DNA]</scope>
    <source>
        <strain evidence="2 3">CGMCC 1.9159</strain>
    </source>
</reference>
<keyword evidence="3" id="KW-1185">Reference proteome</keyword>
<proteinExistence type="predicted"/>
<evidence type="ECO:0008006" key="4">
    <source>
        <dbReference type="Google" id="ProtNLM"/>
    </source>
</evidence>